<dbReference type="GeneID" id="69973878"/>
<dbReference type="AlphaFoldDB" id="A0A0N7JVX2"/>
<protein>
    <submittedName>
        <fullName evidence="2">Putative transmembrane anti-sigma factor</fullName>
    </submittedName>
</protein>
<accession>A0A0N7JVX2</accession>
<keyword evidence="2" id="KW-0812">Transmembrane</keyword>
<name>A0A0N7JVX2_9BURK</name>
<sequence length="311" mass="33123">MKVDDITLMAYVDGELDIEERREIERELNDSPELAERIELFRASSLPYHDAFARQKLPPVPESLTRKIAELSRTHASATAPVPPGPAADPAANDAIAPPNLGLPPSVPVRSLMRFSAPWLAAAFAAGVFSCVVGLRLLPSLPGLAGGAATVASAPPASPWVMAAAGYQALYSRDTVAVATDAAVSAKTVADIHQIDGLPVRVPDLSAQGLTFKRIQRLRFHDKPLVQIVYLPQTGGPVALCVVKDAKPDQSLAQQKIDDMDVVTWRQSELSYALIGTAGQVDLDKLGKLIAKRDVDAMFSQAPLPGRSVAS</sequence>
<dbReference type="Proteomes" id="UP000019146">
    <property type="component" value="Plasmid unnamed"/>
</dbReference>
<keyword evidence="2" id="KW-0472">Membrane</keyword>
<reference evidence="2 3" key="1">
    <citation type="journal article" date="2014" name="Genome Announc.">
        <title>Draft Genome Sequence of the Haloacid-Degrading Burkholderia caribensis Strain MBA4.</title>
        <authorList>
            <person name="Pan Y."/>
            <person name="Kong K.F."/>
            <person name="Tsang J.S."/>
        </authorList>
    </citation>
    <scope>NUCLEOTIDE SEQUENCE [LARGE SCALE GENOMIC DNA]</scope>
    <source>
        <strain evidence="2 3">MBA4</strain>
        <plasmid evidence="3">Plasmid</plasmid>
    </source>
</reference>
<organism evidence="2 3">
    <name type="scientific">Paraburkholderia caribensis MBA4</name>
    <dbReference type="NCBI Taxonomy" id="1323664"/>
    <lineage>
        <taxon>Bacteria</taxon>
        <taxon>Pseudomonadati</taxon>
        <taxon>Pseudomonadota</taxon>
        <taxon>Betaproteobacteria</taxon>
        <taxon>Burkholderiales</taxon>
        <taxon>Burkholderiaceae</taxon>
        <taxon>Paraburkholderia</taxon>
    </lineage>
</organism>
<dbReference type="KEGG" id="bcai:K788_0001254"/>
<geneLocation type="plasmid" evidence="3"/>
<evidence type="ECO:0000313" key="3">
    <source>
        <dbReference type="Proteomes" id="UP000019146"/>
    </source>
</evidence>
<dbReference type="RefSeq" id="WP_035994265.1">
    <property type="nucleotide sequence ID" value="NZ_CP012748.1"/>
</dbReference>
<feature type="region of interest" description="Disordered" evidence="1">
    <location>
        <begin position="74"/>
        <end position="97"/>
    </location>
</feature>
<dbReference type="EMBL" id="CP012748">
    <property type="protein sequence ID" value="ALL70405.1"/>
    <property type="molecule type" value="Genomic_DNA"/>
</dbReference>
<proteinExistence type="predicted"/>
<evidence type="ECO:0000256" key="1">
    <source>
        <dbReference type="SAM" id="MobiDB-lite"/>
    </source>
</evidence>
<evidence type="ECO:0000313" key="2">
    <source>
        <dbReference type="EMBL" id="ALL70405.1"/>
    </source>
</evidence>
<gene>
    <name evidence="2" type="ORF">K788_0001254</name>
</gene>
<feature type="compositionally biased region" description="Low complexity" evidence="1">
    <location>
        <begin position="88"/>
        <end position="97"/>
    </location>
</feature>
<keyword evidence="2" id="KW-0614">Plasmid</keyword>